<dbReference type="InterPro" id="IPR002048">
    <property type="entry name" value="EF_hand_dom"/>
</dbReference>
<keyword evidence="11 17" id="KW-0067">ATP-binding</keyword>
<protein>
    <recommendedName>
        <fullName evidence="2">non-specific serine/threonine protein kinase</fullName>
        <ecNumber evidence="2">2.7.11.1</ecNumber>
    </recommendedName>
</protein>
<feature type="binding site" evidence="17">
    <location>
        <position position="113"/>
    </location>
    <ligand>
        <name>ATP</name>
        <dbReference type="ChEBI" id="CHEBI:30616"/>
    </ligand>
</feature>
<dbReference type="EMBL" id="LT934124">
    <property type="protein sequence ID" value="VAI86818.1"/>
    <property type="molecule type" value="Genomic_DNA"/>
</dbReference>
<dbReference type="AlphaFoldDB" id="A0A9R1A0Q0"/>
<dbReference type="CDD" id="cd05117">
    <property type="entry name" value="STKc_CAMK"/>
    <property type="match status" value="1"/>
</dbReference>
<feature type="domain" description="EF-hand" evidence="20">
    <location>
        <begin position="412"/>
        <end position="447"/>
    </location>
</feature>
<comment type="subcellular location">
    <subcellularLocation>
        <location evidence="1">Membrane</location>
        <topology evidence="1">Lipid-anchor</topology>
    </subcellularLocation>
</comment>
<feature type="domain" description="EF-hand" evidence="20">
    <location>
        <begin position="448"/>
        <end position="483"/>
    </location>
</feature>
<feature type="domain" description="Protein kinase" evidence="19">
    <location>
        <begin position="84"/>
        <end position="369"/>
    </location>
</feature>
<keyword evidence="3" id="KW-0723">Serine/threonine-protein kinase</keyword>
<dbReference type="Gene3D" id="3.30.200.20">
    <property type="entry name" value="Phosphorylase Kinase, domain 1"/>
    <property type="match status" value="1"/>
</dbReference>
<evidence type="ECO:0000256" key="4">
    <source>
        <dbReference type="ARBA" id="ARBA00022679"/>
    </source>
</evidence>
<proteinExistence type="inferred from homology"/>
<evidence type="ECO:0000256" key="6">
    <source>
        <dbReference type="ARBA" id="ARBA00022723"/>
    </source>
</evidence>
<comment type="similarity">
    <text evidence="14">Belongs to the protein kinase superfamily. Ser/Thr protein kinase family. CDPK subfamily.</text>
</comment>
<dbReference type="SUPFAM" id="SSF47473">
    <property type="entry name" value="EF-hand"/>
    <property type="match status" value="1"/>
</dbReference>
<dbReference type="InterPro" id="IPR011992">
    <property type="entry name" value="EF-hand-dom_pair"/>
</dbReference>
<organism evidence="21 22">
    <name type="scientific">Triticum turgidum subsp. durum</name>
    <name type="common">Durum wheat</name>
    <name type="synonym">Triticum durum</name>
    <dbReference type="NCBI Taxonomy" id="4567"/>
    <lineage>
        <taxon>Eukaryota</taxon>
        <taxon>Viridiplantae</taxon>
        <taxon>Streptophyta</taxon>
        <taxon>Embryophyta</taxon>
        <taxon>Tracheophyta</taxon>
        <taxon>Spermatophyta</taxon>
        <taxon>Magnoliopsida</taxon>
        <taxon>Liliopsida</taxon>
        <taxon>Poales</taxon>
        <taxon>Poaceae</taxon>
        <taxon>BOP clade</taxon>
        <taxon>Pooideae</taxon>
        <taxon>Triticodae</taxon>
        <taxon>Triticeae</taxon>
        <taxon>Triticinae</taxon>
        <taxon>Triticum</taxon>
    </lineage>
</organism>
<dbReference type="PROSITE" id="PS00108">
    <property type="entry name" value="PROTEIN_KINASE_ST"/>
    <property type="match status" value="1"/>
</dbReference>
<keyword evidence="22" id="KW-1185">Reference proteome</keyword>
<dbReference type="PROSITE" id="PS00018">
    <property type="entry name" value="EF_HAND_1"/>
    <property type="match status" value="3"/>
</dbReference>
<evidence type="ECO:0000256" key="5">
    <source>
        <dbReference type="ARBA" id="ARBA00022707"/>
    </source>
</evidence>
<keyword evidence="4" id="KW-0808">Transferase</keyword>
<dbReference type="FunFam" id="1.10.238.10:FF:000050">
    <property type="entry name" value="Calcium-dependent protein kinase 7"/>
    <property type="match status" value="1"/>
</dbReference>
<dbReference type="InterPro" id="IPR017441">
    <property type="entry name" value="Protein_kinase_ATP_BS"/>
</dbReference>
<evidence type="ECO:0000256" key="18">
    <source>
        <dbReference type="SAM" id="MobiDB-lite"/>
    </source>
</evidence>
<evidence type="ECO:0000313" key="21">
    <source>
        <dbReference type="EMBL" id="VAI86818.1"/>
    </source>
</evidence>
<dbReference type="GO" id="GO:0004674">
    <property type="term" value="F:protein serine/threonine kinase activity"/>
    <property type="evidence" value="ECO:0007669"/>
    <property type="project" value="UniProtKB-KW"/>
</dbReference>
<feature type="domain" description="EF-hand" evidence="20">
    <location>
        <begin position="484"/>
        <end position="511"/>
    </location>
</feature>
<dbReference type="SMART" id="SM00054">
    <property type="entry name" value="EFh"/>
    <property type="match status" value="4"/>
</dbReference>
<dbReference type="EC" id="2.7.11.1" evidence="2"/>
<keyword evidence="10" id="KW-0106">Calcium</keyword>
<comment type="catalytic activity">
    <reaction evidence="15">
        <text>L-threonyl-[protein] + ATP = O-phospho-L-threonyl-[protein] + ADP + H(+)</text>
        <dbReference type="Rhea" id="RHEA:46608"/>
        <dbReference type="Rhea" id="RHEA-COMP:11060"/>
        <dbReference type="Rhea" id="RHEA-COMP:11605"/>
        <dbReference type="ChEBI" id="CHEBI:15378"/>
        <dbReference type="ChEBI" id="CHEBI:30013"/>
        <dbReference type="ChEBI" id="CHEBI:30616"/>
        <dbReference type="ChEBI" id="CHEBI:61977"/>
        <dbReference type="ChEBI" id="CHEBI:456216"/>
        <dbReference type="EC" id="2.7.11.1"/>
    </reaction>
</comment>
<keyword evidence="8 17" id="KW-0547">Nucleotide-binding</keyword>
<dbReference type="InterPro" id="IPR000719">
    <property type="entry name" value="Prot_kinase_dom"/>
</dbReference>
<evidence type="ECO:0000259" key="19">
    <source>
        <dbReference type="PROSITE" id="PS50011"/>
    </source>
</evidence>
<dbReference type="InterPro" id="IPR011009">
    <property type="entry name" value="Kinase-like_dom_sf"/>
</dbReference>
<keyword evidence="6" id="KW-0479">Metal-binding</keyword>
<evidence type="ECO:0000256" key="2">
    <source>
        <dbReference type="ARBA" id="ARBA00012513"/>
    </source>
</evidence>
<dbReference type="GO" id="GO:0005509">
    <property type="term" value="F:calcium ion binding"/>
    <property type="evidence" value="ECO:0007669"/>
    <property type="project" value="InterPro"/>
</dbReference>
<feature type="compositionally biased region" description="Low complexity" evidence="18">
    <location>
        <begin position="35"/>
        <end position="46"/>
    </location>
</feature>
<keyword evidence="5" id="KW-0519">Myristate</keyword>
<evidence type="ECO:0000259" key="20">
    <source>
        <dbReference type="PROSITE" id="PS50222"/>
    </source>
</evidence>
<evidence type="ECO:0000256" key="3">
    <source>
        <dbReference type="ARBA" id="ARBA00022527"/>
    </source>
</evidence>
<evidence type="ECO:0000256" key="16">
    <source>
        <dbReference type="ARBA" id="ARBA00048679"/>
    </source>
</evidence>
<dbReference type="SUPFAM" id="SSF56112">
    <property type="entry name" value="Protein kinase-like (PK-like)"/>
    <property type="match status" value="1"/>
</dbReference>
<dbReference type="Gramene" id="TRITD7Bv1G083280.4">
    <property type="protein sequence ID" value="TRITD7Bv1G083280.4"/>
    <property type="gene ID" value="TRITD7Bv1G083280"/>
</dbReference>
<dbReference type="FunFam" id="1.10.510.10:FF:000067">
    <property type="entry name" value="calcium-dependent protein kinase 13"/>
    <property type="match status" value="1"/>
</dbReference>
<sequence>MGGCYSAYACSRKLRGRLGNLSFVLPVTERDAAAANAASGASTSSAKKGDNGSSRRNNGDGPAGGTEEEELVAKTTTAEFGRRYVLGKELGRGEFGVTRRCKDAATGEALACKTIRRHRRRGGRGANRKAAGGGGAEAAARAAAAAAAHAADVRREVAIMRRMSARGGTAVVRLREAREDQEGSVHLVMELCEGGELFDRIVARGHYSERAAAKVFRTIVNVIQLCHSNGVIHRDLKPENFLFANKSEDAPLKVIDFGLSVFFNPGDRFTEVVGSAYYMAPEVLKRNYGQEVDVWSAGVILYILLCGVPPFWGDNDEKIAQAIIRGGLDFNREPWPRVSGNAKDLIRRMLDPDPATRLTAAQVLEHPWLKNADTAPNVSLGEAVRSRLQQFSAMNKFKKKALGVVARNMPVEELDKYVQMFHLMDKDKNGNLSLEELMEGLHINGQRVPESEIRMLLEAADTDGNGTLDCDEFVTVSLHLKKMTNEKYLAAAFRYFDKDGSGFIEIDELRQELGPNEQAILEIIRDVDTDRDGRISYQEFELMMKSGADWRNASRQFSRANFSTLSRKLCKEETSSSDEK</sequence>
<dbReference type="InterPro" id="IPR008271">
    <property type="entry name" value="Ser/Thr_kinase_AS"/>
</dbReference>
<feature type="domain" description="EF-hand" evidence="20">
    <location>
        <begin position="515"/>
        <end position="550"/>
    </location>
</feature>
<reference evidence="21 22" key="1">
    <citation type="submission" date="2017-09" db="EMBL/GenBank/DDBJ databases">
        <authorList>
            <consortium name="International Durum Wheat Genome Sequencing Consortium (IDWGSC)"/>
            <person name="Milanesi L."/>
        </authorList>
    </citation>
    <scope>NUCLEOTIDE SEQUENCE [LARGE SCALE GENOMIC DNA]</scope>
    <source>
        <strain evidence="22">cv. Svevo</strain>
    </source>
</reference>
<dbReference type="PANTHER" id="PTHR24349">
    <property type="entry name" value="SERINE/THREONINE-PROTEIN KINASE"/>
    <property type="match status" value="1"/>
</dbReference>
<keyword evidence="9" id="KW-0418">Kinase</keyword>
<evidence type="ECO:0000256" key="8">
    <source>
        <dbReference type="ARBA" id="ARBA00022741"/>
    </source>
</evidence>
<dbReference type="Gene3D" id="1.10.510.10">
    <property type="entry name" value="Transferase(Phosphotransferase) domain 1"/>
    <property type="match status" value="1"/>
</dbReference>
<keyword evidence="12" id="KW-0472">Membrane</keyword>
<evidence type="ECO:0000256" key="10">
    <source>
        <dbReference type="ARBA" id="ARBA00022837"/>
    </source>
</evidence>
<dbReference type="Gene3D" id="1.10.238.10">
    <property type="entry name" value="EF-hand"/>
    <property type="match status" value="1"/>
</dbReference>
<dbReference type="Pfam" id="PF00069">
    <property type="entry name" value="Pkinase"/>
    <property type="match status" value="1"/>
</dbReference>
<dbReference type="SMART" id="SM00220">
    <property type="entry name" value="S_TKc"/>
    <property type="match status" value="1"/>
</dbReference>
<dbReference type="GO" id="GO:0005524">
    <property type="term" value="F:ATP binding"/>
    <property type="evidence" value="ECO:0007669"/>
    <property type="project" value="UniProtKB-UniRule"/>
</dbReference>
<evidence type="ECO:0000256" key="1">
    <source>
        <dbReference type="ARBA" id="ARBA00004635"/>
    </source>
</evidence>
<dbReference type="Proteomes" id="UP000324705">
    <property type="component" value="Chromosome 7B"/>
</dbReference>
<dbReference type="GO" id="GO:0016020">
    <property type="term" value="C:membrane"/>
    <property type="evidence" value="ECO:0007669"/>
    <property type="project" value="UniProtKB-SubCell"/>
</dbReference>
<accession>A0A9R1A0Q0</accession>
<evidence type="ECO:0000256" key="11">
    <source>
        <dbReference type="ARBA" id="ARBA00022840"/>
    </source>
</evidence>
<dbReference type="PROSITE" id="PS50222">
    <property type="entry name" value="EF_HAND_2"/>
    <property type="match status" value="4"/>
</dbReference>
<keyword evidence="7" id="KW-0677">Repeat</keyword>
<evidence type="ECO:0000256" key="15">
    <source>
        <dbReference type="ARBA" id="ARBA00047899"/>
    </source>
</evidence>
<dbReference type="OMA" id="MEFTTIR"/>
<dbReference type="Pfam" id="PF13499">
    <property type="entry name" value="EF-hand_7"/>
    <property type="match status" value="2"/>
</dbReference>
<gene>
    <name evidence="21" type="ORF">TRITD_7Bv1G083280</name>
</gene>
<dbReference type="InterPro" id="IPR018247">
    <property type="entry name" value="EF_Hand_1_Ca_BS"/>
</dbReference>
<dbReference type="InterPro" id="IPR050205">
    <property type="entry name" value="CDPK_Ser/Thr_kinases"/>
</dbReference>
<evidence type="ECO:0000256" key="12">
    <source>
        <dbReference type="ARBA" id="ARBA00023136"/>
    </source>
</evidence>
<dbReference type="PROSITE" id="PS00107">
    <property type="entry name" value="PROTEIN_KINASE_ATP"/>
    <property type="match status" value="1"/>
</dbReference>
<name>A0A9R1A0Q0_TRITD</name>
<evidence type="ECO:0000256" key="7">
    <source>
        <dbReference type="ARBA" id="ARBA00022737"/>
    </source>
</evidence>
<evidence type="ECO:0000256" key="9">
    <source>
        <dbReference type="ARBA" id="ARBA00022777"/>
    </source>
</evidence>
<evidence type="ECO:0000256" key="17">
    <source>
        <dbReference type="PROSITE-ProRule" id="PRU10141"/>
    </source>
</evidence>
<evidence type="ECO:0000256" key="13">
    <source>
        <dbReference type="ARBA" id="ARBA00023288"/>
    </source>
</evidence>
<comment type="catalytic activity">
    <reaction evidence="16">
        <text>L-seryl-[protein] + ATP = O-phospho-L-seryl-[protein] + ADP + H(+)</text>
        <dbReference type="Rhea" id="RHEA:17989"/>
        <dbReference type="Rhea" id="RHEA-COMP:9863"/>
        <dbReference type="Rhea" id="RHEA-COMP:11604"/>
        <dbReference type="ChEBI" id="CHEBI:15378"/>
        <dbReference type="ChEBI" id="CHEBI:29999"/>
        <dbReference type="ChEBI" id="CHEBI:30616"/>
        <dbReference type="ChEBI" id="CHEBI:83421"/>
        <dbReference type="ChEBI" id="CHEBI:456216"/>
        <dbReference type="EC" id="2.7.11.1"/>
    </reaction>
</comment>
<evidence type="ECO:0000313" key="22">
    <source>
        <dbReference type="Proteomes" id="UP000324705"/>
    </source>
</evidence>
<dbReference type="PROSITE" id="PS50011">
    <property type="entry name" value="PROTEIN_KINASE_DOM"/>
    <property type="match status" value="1"/>
</dbReference>
<feature type="region of interest" description="Disordered" evidence="18">
    <location>
        <begin position="35"/>
        <end position="74"/>
    </location>
</feature>
<keyword evidence="13" id="KW-0449">Lipoprotein</keyword>
<evidence type="ECO:0000256" key="14">
    <source>
        <dbReference type="ARBA" id="ARBA00024334"/>
    </source>
</evidence>